<dbReference type="EnsemblPlants" id="Solyc00g017540.2.1">
    <property type="protein sequence ID" value="Solyc00g017540.2.1"/>
    <property type="gene ID" value="Solyc00g017540.2"/>
</dbReference>
<dbReference type="Gene3D" id="1.25.40.10">
    <property type="entry name" value="Tetratricopeptide repeat domain"/>
    <property type="match status" value="1"/>
</dbReference>
<reference evidence="1" key="1">
    <citation type="journal article" date="2012" name="Nature">
        <title>The tomato genome sequence provides insights into fleshy fruit evolution.</title>
        <authorList>
            <consortium name="Tomato Genome Consortium"/>
        </authorList>
    </citation>
    <scope>NUCLEOTIDE SEQUENCE [LARGE SCALE GENOMIC DNA]</scope>
    <source>
        <strain evidence="1">cv. Heinz 1706</strain>
    </source>
</reference>
<dbReference type="GO" id="GO:0006614">
    <property type="term" value="P:SRP-dependent cotranslational protein targeting to membrane"/>
    <property type="evidence" value="ECO:0007669"/>
    <property type="project" value="InterPro"/>
</dbReference>
<proteinExistence type="predicted"/>
<organism evidence="1">
    <name type="scientific">Solanum lycopersicum</name>
    <name type="common">Tomato</name>
    <name type="synonym">Lycopersicon esculentum</name>
    <dbReference type="NCBI Taxonomy" id="4081"/>
    <lineage>
        <taxon>Eukaryota</taxon>
        <taxon>Viridiplantae</taxon>
        <taxon>Streptophyta</taxon>
        <taxon>Embryophyta</taxon>
        <taxon>Tracheophyta</taxon>
        <taxon>Spermatophyta</taxon>
        <taxon>Magnoliopsida</taxon>
        <taxon>eudicotyledons</taxon>
        <taxon>Gunneridae</taxon>
        <taxon>Pentapetalae</taxon>
        <taxon>asterids</taxon>
        <taxon>lamiids</taxon>
        <taxon>Solanales</taxon>
        <taxon>Solanaceae</taxon>
        <taxon>Solanoideae</taxon>
        <taxon>Solaneae</taxon>
        <taxon>Solanum</taxon>
        <taxon>Solanum subgen. Lycopersicon</taxon>
    </lineage>
</organism>
<protein>
    <submittedName>
        <fullName evidence="1">Uncharacterized protein</fullName>
    </submittedName>
</protein>
<dbReference type="InParanoid" id="A0A494G8V8"/>
<accession>A0A494G8V8</accession>
<dbReference type="PANTHER" id="PTHR14094:SF9">
    <property type="entry name" value="SIGNAL RECOGNITION PARTICLE SUBUNIT SRP72"/>
    <property type="match status" value="1"/>
</dbReference>
<reference evidence="1" key="2">
    <citation type="submission" date="2019-04" db="UniProtKB">
        <authorList>
            <consortium name="EnsemblPlants"/>
        </authorList>
    </citation>
    <scope>IDENTIFICATION</scope>
    <source>
        <strain evidence="1">cv. Heinz 1706</strain>
    </source>
</reference>
<dbReference type="InterPro" id="IPR011990">
    <property type="entry name" value="TPR-like_helical_dom_sf"/>
</dbReference>
<evidence type="ECO:0000313" key="2">
    <source>
        <dbReference type="Proteomes" id="UP000004994"/>
    </source>
</evidence>
<dbReference type="InterPro" id="IPR026270">
    <property type="entry name" value="SRP72"/>
</dbReference>
<dbReference type="SMR" id="A0A494G8V8"/>
<name>A0A494G8V8_SOLLC</name>
<dbReference type="PaxDb" id="4081-Solyc00g017540.1.1"/>
<dbReference type="STRING" id="4081.A0A494G8V8"/>
<dbReference type="AlphaFoldDB" id="A0A494G8V8"/>
<sequence length="100" mass="10873">MAPKPKEKAKASVAPAISIEDLFTSLNRHIQRSEYEQAIKVSNQIHGASPGDEDAIQCKVVALVKADSIEETLVAIKDSSKKASLDLSFFKVIPIALILR</sequence>
<evidence type="ECO:0000313" key="1">
    <source>
        <dbReference type="EnsemblPlants" id="Solyc00g017540.2.1"/>
    </source>
</evidence>
<dbReference type="PANTHER" id="PTHR14094">
    <property type="entry name" value="SIGNAL RECOGNITION PARTICLE 72"/>
    <property type="match status" value="1"/>
</dbReference>
<dbReference type="Proteomes" id="UP000004994">
    <property type="component" value="Unassembled WGS sequence"/>
</dbReference>
<dbReference type="Gramene" id="Solyc00g017540.2.1">
    <property type="protein sequence ID" value="Solyc00g017540.2.1"/>
    <property type="gene ID" value="Solyc00g017540.2"/>
</dbReference>
<keyword evidence="2" id="KW-1185">Reference proteome</keyword>
<dbReference type="OMA" id="VSNQIHG"/>